<dbReference type="SUPFAM" id="SSF55874">
    <property type="entry name" value="ATPase domain of HSP90 chaperone/DNA topoisomerase II/histidine kinase"/>
    <property type="match status" value="1"/>
</dbReference>
<evidence type="ECO:0000256" key="1">
    <source>
        <dbReference type="ARBA" id="ARBA00000085"/>
    </source>
</evidence>
<dbReference type="InterPro" id="IPR005467">
    <property type="entry name" value="His_kinase_dom"/>
</dbReference>
<keyword evidence="6" id="KW-1185">Reference proteome</keyword>
<dbReference type="EC" id="2.7.13.3" evidence="2"/>
<dbReference type="GO" id="GO:0005886">
    <property type="term" value="C:plasma membrane"/>
    <property type="evidence" value="ECO:0007669"/>
    <property type="project" value="TreeGrafter"/>
</dbReference>
<dbReference type="Proteomes" id="UP000217265">
    <property type="component" value="Chromosome"/>
</dbReference>
<dbReference type="CDD" id="cd00075">
    <property type="entry name" value="HATPase"/>
    <property type="match status" value="1"/>
</dbReference>
<dbReference type="InterPro" id="IPR004358">
    <property type="entry name" value="Sig_transdc_His_kin-like_C"/>
</dbReference>
<comment type="catalytic activity">
    <reaction evidence="1">
        <text>ATP + protein L-histidine = ADP + protein N-phospho-L-histidine.</text>
        <dbReference type="EC" id="2.7.13.3"/>
    </reaction>
</comment>
<dbReference type="OrthoDB" id="9810730at2"/>
<organism evidence="5 6">
    <name type="scientific">Nibricoccus aquaticus</name>
    <dbReference type="NCBI Taxonomy" id="2576891"/>
    <lineage>
        <taxon>Bacteria</taxon>
        <taxon>Pseudomonadati</taxon>
        <taxon>Verrucomicrobiota</taxon>
        <taxon>Opitutia</taxon>
        <taxon>Opitutales</taxon>
        <taxon>Opitutaceae</taxon>
        <taxon>Nibricoccus</taxon>
    </lineage>
</organism>
<evidence type="ECO:0000313" key="5">
    <source>
        <dbReference type="EMBL" id="ATC63989.1"/>
    </source>
</evidence>
<dbReference type="Gene3D" id="3.30.565.10">
    <property type="entry name" value="Histidine kinase-like ATPase, C-terminal domain"/>
    <property type="match status" value="1"/>
</dbReference>
<evidence type="ECO:0000256" key="2">
    <source>
        <dbReference type="ARBA" id="ARBA00012438"/>
    </source>
</evidence>
<accession>A0A290Q5M7</accession>
<dbReference type="KEGG" id="vbh:CMV30_08535"/>
<sequence length="345" mass="37491">MKIQQVFVIGMREELRALLTEAVGRVFPEAVLAVLETFAQAQARPEAERGVLILVDPAASLVAGARTGLDGSGLLRWPVLVLVSAGREPGADALALGPEEWTVGSVARGLVYAVEKHALVRDNARLRGDLLTVARRVNHDLRSSLSGVMTAGEVIKEVLSAEKPEDVELVQPVVESAAEIARLIEQVSFVAKATAAPNAPQLIAMDELVWRGLSRVERRMHERKAHVVHAEVWPMVSGVGAWIEGIWADLILNALDHTGVNPHVELGWGENEAEHRFWVDDRGPGVAVEKRAGLFKPFNRLAEPGSMRGFGLSVVQRLVELQGGRCGYEPREGGGARFYFTLPKA</sequence>
<dbReference type="GO" id="GO:0000155">
    <property type="term" value="F:phosphorelay sensor kinase activity"/>
    <property type="evidence" value="ECO:0007669"/>
    <property type="project" value="InterPro"/>
</dbReference>
<dbReference type="SMART" id="SM00387">
    <property type="entry name" value="HATPase_c"/>
    <property type="match status" value="1"/>
</dbReference>
<dbReference type="CDD" id="cd00082">
    <property type="entry name" value="HisKA"/>
    <property type="match status" value="1"/>
</dbReference>
<name>A0A290Q5M7_9BACT</name>
<dbReference type="InterPro" id="IPR003594">
    <property type="entry name" value="HATPase_dom"/>
</dbReference>
<reference evidence="5 6" key="1">
    <citation type="submission" date="2017-09" db="EMBL/GenBank/DDBJ databases">
        <title>Complete genome sequence of Verrucomicrobial strain HZ-65, isolated from freshwater.</title>
        <authorList>
            <person name="Choi A."/>
        </authorList>
    </citation>
    <scope>NUCLEOTIDE SEQUENCE [LARGE SCALE GENOMIC DNA]</scope>
    <source>
        <strain evidence="5 6">HZ-65</strain>
    </source>
</reference>
<dbReference type="AlphaFoldDB" id="A0A290Q5M7"/>
<gene>
    <name evidence="5" type="ORF">CMV30_08535</name>
</gene>
<dbReference type="InterPro" id="IPR003661">
    <property type="entry name" value="HisK_dim/P_dom"/>
</dbReference>
<dbReference type="RefSeq" id="WP_096055621.1">
    <property type="nucleotide sequence ID" value="NZ_CP023344.1"/>
</dbReference>
<proteinExistence type="predicted"/>
<evidence type="ECO:0000313" key="6">
    <source>
        <dbReference type="Proteomes" id="UP000217265"/>
    </source>
</evidence>
<evidence type="ECO:0000259" key="4">
    <source>
        <dbReference type="PROSITE" id="PS50109"/>
    </source>
</evidence>
<dbReference type="PANTHER" id="PTHR45569">
    <property type="entry name" value="SENSOR PROTEIN KDPD"/>
    <property type="match status" value="1"/>
</dbReference>
<dbReference type="PANTHER" id="PTHR45569:SF1">
    <property type="entry name" value="SENSOR PROTEIN KDPD"/>
    <property type="match status" value="1"/>
</dbReference>
<feature type="domain" description="Histidine kinase" evidence="4">
    <location>
        <begin position="136"/>
        <end position="345"/>
    </location>
</feature>
<dbReference type="Pfam" id="PF02518">
    <property type="entry name" value="HATPase_c"/>
    <property type="match status" value="1"/>
</dbReference>
<dbReference type="PROSITE" id="PS50109">
    <property type="entry name" value="HIS_KIN"/>
    <property type="match status" value="1"/>
</dbReference>
<dbReference type="EMBL" id="CP023344">
    <property type="protein sequence ID" value="ATC63989.1"/>
    <property type="molecule type" value="Genomic_DNA"/>
</dbReference>
<keyword evidence="3" id="KW-0597">Phosphoprotein</keyword>
<protein>
    <recommendedName>
        <fullName evidence="2">histidine kinase</fullName>
        <ecNumber evidence="2">2.7.13.3</ecNumber>
    </recommendedName>
</protein>
<evidence type="ECO:0000256" key="3">
    <source>
        <dbReference type="ARBA" id="ARBA00022553"/>
    </source>
</evidence>
<dbReference type="PRINTS" id="PR00344">
    <property type="entry name" value="BCTRLSENSOR"/>
</dbReference>
<dbReference type="InterPro" id="IPR036890">
    <property type="entry name" value="HATPase_C_sf"/>
</dbReference>
<dbReference type="InterPro" id="IPR052023">
    <property type="entry name" value="Histidine_kinase_KdpD"/>
</dbReference>